<reference evidence="3" key="1">
    <citation type="submission" date="2021-01" db="EMBL/GenBank/DDBJ databases">
        <authorList>
            <person name="Corre E."/>
            <person name="Pelletier E."/>
            <person name="Niang G."/>
            <person name="Scheremetjew M."/>
            <person name="Finn R."/>
            <person name="Kale V."/>
            <person name="Holt S."/>
            <person name="Cochrane G."/>
            <person name="Meng A."/>
            <person name="Brown T."/>
            <person name="Cohen L."/>
        </authorList>
    </citation>
    <scope>NUCLEOTIDE SEQUENCE</scope>
    <source>
        <strain evidence="3">WS</strain>
    </source>
</reference>
<accession>A0A7S1PJP0</accession>
<dbReference type="AlphaFoldDB" id="A0A7S1PJP0"/>
<feature type="compositionally biased region" description="Gly residues" evidence="1">
    <location>
        <begin position="154"/>
        <end position="173"/>
    </location>
</feature>
<gene>
    <name evidence="3" type="ORF">PCOS0759_LOCUS6896</name>
</gene>
<feature type="domain" description="DUF7932" evidence="2">
    <location>
        <begin position="301"/>
        <end position="416"/>
    </location>
</feature>
<protein>
    <recommendedName>
        <fullName evidence="2">DUF7932 domain-containing protein</fullName>
    </recommendedName>
</protein>
<organism evidence="3">
    <name type="scientific">Percolomonas cosmopolitus</name>
    <dbReference type="NCBI Taxonomy" id="63605"/>
    <lineage>
        <taxon>Eukaryota</taxon>
        <taxon>Discoba</taxon>
        <taxon>Heterolobosea</taxon>
        <taxon>Tetramitia</taxon>
        <taxon>Eutetramitia</taxon>
        <taxon>Percolomonadidae</taxon>
        <taxon>Percolomonas</taxon>
    </lineage>
</organism>
<feature type="region of interest" description="Disordered" evidence="1">
    <location>
        <begin position="1"/>
        <end position="63"/>
    </location>
</feature>
<feature type="compositionally biased region" description="Polar residues" evidence="1">
    <location>
        <begin position="32"/>
        <end position="45"/>
    </location>
</feature>
<dbReference type="PRINTS" id="PR01228">
    <property type="entry name" value="EGGSHELL"/>
</dbReference>
<dbReference type="Pfam" id="PF25560">
    <property type="entry name" value="DUF7932"/>
    <property type="match status" value="1"/>
</dbReference>
<proteinExistence type="predicted"/>
<feature type="region of interest" description="Disordered" evidence="1">
    <location>
        <begin position="147"/>
        <end position="173"/>
    </location>
</feature>
<dbReference type="EMBL" id="HBGD01008386">
    <property type="protein sequence ID" value="CAD9083642.1"/>
    <property type="molecule type" value="Transcribed_RNA"/>
</dbReference>
<evidence type="ECO:0000259" key="2">
    <source>
        <dbReference type="Pfam" id="PF25560"/>
    </source>
</evidence>
<name>A0A7S1PJP0_9EUKA</name>
<evidence type="ECO:0000256" key="1">
    <source>
        <dbReference type="SAM" id="MobiDB-lite"/>
    </source>
</evidence>
<evidence type="ECO:0000313" key="3">
    <source>
        <dbReference type="EMBL" id="CAD9083642.1"/>
    </source>
</evidence>
<sequence length="989" mass="109148">MRQRGFYVQRNGGDGMHGAPGRHGIDGETGRNGASGNSYNPNGENGTDGRNGGDGMDGSDATNGKDAGHAKFLLKNVLYDNSGNLQKLQVTEDDSKTYYANVADNKYFLVEMNGGSGGCGGPGGNGGLGGNGGGGGNAFSEQIPNSDRKIIGHPGRGGHGGSGGSAGDGGRGGSGGRGGVIDFIARDPSYFMLIAADVLGGKAGTGGAAGAPGRGGFGGAHGYTLTQDEQRVSASNAPGFLLTSQSALHGRNGMQGRAGTNGNAGRAGSVNFVVLPPEDDTARTPSSSRVIESACCLYSPRVTHFCVTPLEDDGIFEPGDWIKISNICIGNTGDLTLPPGAILRFESPHISCRGDISLPAIGPHQHVELDDHILAQISPSLVSEDLSQPLFKDVDLQANVFLLERQFAPETTSCYVRIPVQNPIQFVELPQSIVTKRGGMCTLSFGIKNKSTFDLHYAEGHNSRISFEVNLSPDLFYVNPATHERTDRIVGTVDSIEASGQFNVSFPLGMSQEADMFSKIPFRVQLKFRERAVEEHSLHVICVPEYGYDVDYDVLLITNSSLDHQRYKMLMKLFETLYLRANIWDTDLNRGVSYHDDTGRRHRPTWVDHFKGKLILFYCPTDEMYSKMHPQDIRSHFLLDESTEDERDLTPPFTPEFLTLKGDAPVDDTHSGFIFLTPTGGTAPTAGILPPRLHMLNQLRREDDLVKTLDEDKFTETYRFSSPSEEALTKKCREYEKKHDDKYSDLFQHFCFANYDLREISRSMLGSSYSYCRSGALYRLKGIHSLSKFYQVNLSPQLAFPSSTSAVSMDSEFFNLLYTVIHALSTRKKFELLNHLSSNQSDMKFEHESLSRKVDLLHVVRTSIYGDVRKDRKYNIFCRLRFMAHLIATDSELCTKESVYSLMLILHRRLYRAKTILSYIPFSQSTNQKAVLQSILKEFLSELETTVQENEHLSFSVNILEEQASQDCKTFASEKYPVESFPQFVLRRE</sequence>
<dbReference type="InterPro" id="IPR057692">
    <property type="entry name" value="DUF7932"/>
</dbReference>